<feature type="domain" description="Protein kinase" evidence="16">
    <location>
        <begin position="51"/>
        <end position="302"/>
    </location>
</feature>
<keyword evidence="7" id="KW-0418">Kinase</keyword>
<dbReference type="Gene3D" id="1.10.510.10">
    <property type="entry name" value="Transferase(Phosphotransferase) domain 1"/>
    <property type="match status" value="1"/>
</dbReference>
<dbReference type="EC" id="2.7.11.1" evidence="2"/>
<dbReference type="InterPro" id="IPR011009">
    <property type="entry name" value="Kinase-like_dom_sf"/>
</dbReference>
<keyword evidence="9" id="KW-0653">Protein transport</keyword>
<evidence type="ECO:0000256" key="1">
    <source>
        <dbReference type="ARBA" id="ARBA00004623"/>
    </source>
</evidence>
<accession>A0ABR1HRR9</accession>
<evidence type="ECO:0000256" key="7">
    <source>
        <dbReference type="ARBA" id="ARBA00022777"/>
    </source>
</evidence>
<keyword evidence="6 14" id="KW-0547">Nucleotide-binding</keyword>
<organism evidence="17 18">
    <name type="scientific">Neonectria punicea</name>
    <dbReference type="NCBI Taxonomy" id="979145"/>
    <lineage>
        <taxon>Eukaryota</taxon>
        <taxon>Fungi</taxon>
        <taxon>Dikarya</taxon>
        <taxon>Ascomycota</taxon>
        <taxon>Pezizomycotina</taxon>
        <taxon>Sordariomycetes</taxon>
        <taxon>Hypocreomycetidae</taxon>
        <taxon>Hypocreales</taxon>
        <taxon>Nectriaceae</taxon>
        <taxon>Neonectria</taxon>
    </lineage>
</organism>
<dbReference type="SMART" id="SM00220">
    <property type="entry name" value="S_TKc"/>
    <property type="match status" value="1"/>
</dbReference>
<dbReference type="PROSITE" id="PS00108">
    <property type="entry name" value="PROTEIN_KINASE_ST"/>
    <property type="match status" value="1"/>
</dbReference>
<keyword evidence="5" id="KW-0808">Transferase</keyword>
<keyword evidence="8 14" id="KW-0067">ATP-binding</keyword>
<evidence type="ECO:0000256" key="9">
    <source>
        <dbReference type="ARBA" id="ARBA00022927"/>
    </source>
</evidence>
<dbReference type="Proteomes" id="UP001498476">
    <property type="component" value="Unassembled WGS sequence"/>
</dbReference>
<keyword evidence="10" id="KW-0072">Autophagy</keyword>
<evidence type="ECO:0000256" key="3">
    <source>
        <dbReference type="ARBA" id="ARBA00022448"/>
    </source>
</evidence>
<keyword evidence="3" id="KW-0813">Transport</keyword>
<name>A0ABR1HRR9_9HYPO</name>
<evidence type="ECO:0000256" key="8">
    <source>
        <dbReference type="ARBA" id="ARBA00022840"/>
    </source>
</evidence>
<dbReference type="PANTHER" id="PTHR24348">
    <property type="entry name" value="SERINE/THREONINE-PROTEIN KINASE UNC-51-RELATED"/>
    <property type="match status" value="1"/>
</dbReference>
<proteinExistence type="inferred from homology"/>
<gene>
    <name evidence="17" type="ORF">QQX98_000768</name>
</gene>
<evidence type="ECO:0000256" key="11">
    <source>
        <dbReference type="ARBA" id="ARBA00030237"/>
    </source>
</evidence>
<evidence type="ECO:0000313" key="18">
    <source>
        <dbReference type="Proteomes" id="UP001498476"/>
    </source>
</evidence>
<comment type="catalytic activity">
    <reaction evidence="12">
        <text>L-threonyl-[protein] + ATP = O-phospho-L-threonyl-[protein] + ADP + H(+)</text>
        <dbReference type="Rhea" id="RHEA:46608"/>
        <dbReference type="Rhea" id="RHEA-COMP:11060"/>
        <dbReference type="Rhea" id="RHEA-COMP:11605"/>
        <dbReference type="ChEBI" id="CHEBI:15378"/>
        <dbReference type="ChEBI" id="CHEBI:30013"/>
        <dbReference type="ChEBI" id="CHEBI:30616"/>
        <dbReference type="ChEBI" id="CHEBI:61977"/>
        <dbReference type="ChEBI" id="CHEBI:456216"/>
        <dbReference type="EC" id="2.7.11.1"/>
    </reaction>
</comment>
<evidence type="ECO:0000256" key="13">
    <source>
        <dbReference type="ARBA" id="ARBA00048679"/>
    </source>
</evidence>
<evidence type="ECO:0000256" key="10">
    <source>
        <dbReference type="ARBA" id="ARBA00023006"/>
    </source>
</evidence>
<dbReference type="InterPro" id="IPR045269">
    <property type="entry name" value="Atg1-like"/>
</dbReference>
<feature type="binding site" evidence="14">
    <location>
        <position position="80"/>
    </location>
    <ligand>
        <name>ATP</name>
        <dbReference type="ChEBI" id="CHEBI:30616"/>
    </ligand>
</feature>
<keyword evidence="18" id="KW-1185">Reference proteome</keyword>
<evidence type="ECO:0000256" key="5">
    <source>
        <dbReference type="ARBA" id="ARBA00022679"/>
    </source>
</evidence>
<comment type="similarity">
    <text evidence="15">Belongs to the protein kinase superfamily.</text>
</comment>
<dbReference type="InterPro" id="IPR000719">
    <property type="entry name" value="Prot_kinase_dom"/>
</dbReference>
<dbReference type="PROSITE" id="PS00107">
    <property type="entry name" value="PROTEIN_KINASE_ATP"/>
    <property type="match status" value="1"/>
</dbReference>
<sequence>MADQLPSIASWVDCDSEHSVQTTNDADCGLWTNGDRVEAKIRNRDFAPGPYVRGSLLGSGGWSSVFKVLRLRDEGVFAGKASSALQEMRKEASILRSLKHEHIVKYVDWHEDKITPLATLLVTELCIGGTLQTLIDHSPNGTGRRETPQAILQVALALEYLHGKGLFHSDVKPRNILIRTWEPVNIVLADCADVKPVKSTGKPTGTHTFWSPHLVKHNRHGGPSDDVWALGITLLGMMAQWPPVRMKKEVRLYPRRCFEHARKLEGLNPDDDLVQLLGRMLAWEQGTRATVSECVRLATQIITDEAKSENQGGLAEANELVIKVPEDFRPITFW</sequence>
<dbReference type="PROSITE" id="PS50011">
    <property type="entry name" value="PROTEIN_KINASE_DOM"/>
    <property type="match status" value="1"/>
</dbReference>
<reference evidence="17 18" key="1">
    <citation type="journal article" date="2025" name="Microbiol. Resour. Announc.">
        <title>Draft genome sequences for Neonectria magnoliae and Neonectria punicea, canker pathogens of Liriodendron tulipifera and Acer saccharum in West Virginia.</title>
        <authorList>
            <person name="Petronek H.M."/>
            <person name="Kasson M.T."/>
            <person name="Metheny A.M."/>
            <person name="Stauder C.M."/>
            <person name="Lovett B."/>
            <person name="Lynch S.C."/>
            <person name="Garnas J.R."/>
            <person name="Kasson L.R."/>
            <person name="Stajich J.E."/>
        </authorList>
    </citation>
    <scope>NUCLEOTIDE SEQUENCE [LARGE SCALE GENOMIC DNA]</scope>
    <source>
        <strain evidence="17 18">NRRL 64653</strain>
    </source>
</reference>
<evidence type="ECO:0000256" key="4">
    <source>
        <dbReference type="ARBA" id="ARBA00022527"/>
    </source>
</evidence>
<comment type="catalytic activity">
    <reaction evidence="13">
        <text>L-seryl-[protein] + ATP = O-phospho-L-seryl-[protein] + ADP + H(+)</text>
        <dbReference type="Rhea" id="RHEA:17989"/>
        <dbReference type="Rhea" id="RHEA-COMP:9863"/>
        <dbReference type="Rhea" id="RHEA-COMP:11604"/>
        <dbReference type="ChEBI" id="CHEBI:15378"/>
        <dbReference type="ChEBI" id="CHEBI:29999"/>
        <dbReference type="ChEBI" id="CHEBI:30616"/>
        <dbReference type="ChEBI" id="CHEBI:83421"/>
        <dbReference type="ChEBI" id="CHEBI:456216"/>
        <dbReference type="EC" id="2.7.11.1"/>
    </reaction>
</comment>
<protein>
    <recommendedName>
        <fullName evidence="2">non-specific serine/threonine protein kinase</fullName>
        <ecNumber evidence="2">2.7.11.1</ecNumber>
    </recommendedName>
    <alternativeName>
        <fullName evidence="11">Autophagy-related protein 1</fullName>
    </alternativeName>
</protein>
<dbReference type="EMBL" id="JAZAVJ010000007">
    <property type="protein sequence ID" value="KAK7423897.1"/>
    <property type="molecule type" value="Genomic_DNA"/>
</dbReference>
<evidence type="ECO:0000256" key="14">
    <source>
        <dbReference type="PROSITE-ProRule" id="PRU10141"/>
    </source>
</evidence>
<evidence type="ECO:0000256" key="15">
    <source>
        <dbReference type="RuleBase" id="RU000304"/>
    </source>
</evidence>
<evidence type="ECO:0000256" key="2">
    <source>
        <dbReference type="ARBA" id="ARBA00012513"/>
    </source>
</evidence>
<evidence type="ECO:0000256" key="12">
    <source>
        <dbReference type="ARBA" id="ARBA00047899"/>
    </source>
</evidence>
<evidence type="ECO:0000259" key="16">
    <source>
        <dbReference type="PROSITE" id="PS50011"/>
    </source>
</evidence>
<dbReference type="SUPFAM" id="SSF56112">
    <property type="entry name" value="Protein kinase-like (PK-like)"/>
    <property type="match status" value="1"/>
</dbReference>
<evidence type="ECO:0000313" key="17">
    <source>
        <dbReference type="EMBL" id="KAK7423897.1"/>
    </source>
</evidence>
<dbReference type="InterPro" id="IPR008271">
    <property type="entry name" value="Ser/Thr_kinase_AS"/>
</dbReference>
<dbReference type="InterPro" id="IPR017441">
    <property type="entry name" value="Protein_kinase_ATP_BS"/>
</dbReference>
<dbReference type="CDD" id="cd00180">
    <property type="entry name" value="PKc"/>
    <property type="match status" value="1"/>
</dbReference>
<dbReference type="Pfam" id="PF00069">
    <property type="entry name" value="Pkinase"/>
    <property type="match status" value="1"/>
</dbReference>
<dbReference type="PANTHER" id="PTHR24348:SF22">
    <property type="entry name" value="NON-SPECIFIC SERINE_THREONINE PROTEIN KINASE"/>
    <property type="match status" value="1"/>
</dbReference>
<evidence type="ECO:0000256" key="6">
    <source>
        <dbReference type="ARBA" id="ARBA00022741"/>
    </source>
</evidence>
<comment type="caution">
    <text evidence="17">The sequence shown here is derived from an EMBL/GenBank/DDBJ whole genome shotgun (WGS) entry which is preliminary data.</text>
</comment>
<comment type="subcellular location">
    <subcellularLocation>
        <location evidence="1">Preautophagosomal structure membrane</location>
        <topology evidence="1">Peripheral membrane protein</topology>
    </subcellularLocation>
</comment>
<keyword evidence="4 15" id="KW-0723">Serine/threonine-protein kinase</keyword>